<dbReference type="Pfam" id="PF18075">
    <property type="entry name" value="FtsX_ECD"/>
    <property type="match status" value="1"/>
</dbReference>
<dbReference type="OrthoDB" id="3525000at2"/>
<keyword evidence="5" id="KW-1185">Reference proteome</keyword>
<dbReference type="Gene3D" id="3.30.70.3040">
    <property type="match status" value="1"/>
</dbReference>
<evidence type="ECO:0000313" key="4">
    <source>
        <dbReference type="EMBL" id="SNT50175.1"/>
    </source>
</evidence>
<evidence type="ECO:0000256" key="2">
    <source>
        <dbReference type="SAM" id="Phobius"/>
    </source>
</evidence>
<sequence length="174" mass="18687">MTNPEPAPPPTATDTDTAPAVKSRRGRTILWILAAAVALGLVTGSAFGAGYLVGRPGKEEYKISVYMKKDATQAEKDAVRAALEALAPIEAVTFKTKEEAAADAQEMFRDYPETLEQMTAENLPESFNTTITRRNLTCAEIRPIPALAGVETFFVGRPMPESGDRPAAKIECGT</sequence>
<feature type="transmembrane region" description="Helical" evidence="2">
    <location>
        <begin position="29"/>
        <end position="53"/>
    </location>
</feature>
<keyword evidence="2" id="KW-1133">Transmembrane helix</keyword>
<feature type="region of interest" description="Disordered" evidence="1">
    <location>
        <begin position="1"/>
        <end position="21"/>
    </location>
</feature>
<gene>
    <name evidence="4" type="ORF">SAMN05421812_107290</name>
</gene>
<dbReference type="InterPro" id="IPR040690">
    <property type="entry name" value="FtsX_ECD"/>
</dbReference>
<proteinExistence type="predicted"/>
<dbReference type="Proteomes" id="UP000198362">
    <property type="component" value="Unassembled WGS sequence"/>
</dbReference>
<evidence type="ECO:0000256" key="1">
    <source>
        <dbReference type="SAM" id="MobiDB-lite"/>
    </source>
</evidence>
<dbReference type="EMBL" id="FZPH01000007">
    <property type="protein sequence ID" value="SNT50175.1"/>
    <property type="molecule type" value="Genomic_DNA"/>
</dbReference>
<evidence type="ECO:0000313" key="5">
    <source>
        <dbReference type="Proteomes" id="UP000198362"/>
    </source>
</evidence>
<dbReference type="AlphaFoldDB" id="A0A239N5L0"/>
<reference evidence="4 5" key="1">
    <citation type="submission" date="2017-06" db="EMBL/GenBank/DDBJ databases">
        <authorList>
            <person name="Kim H.J."/>
            <person name="Triplett B.A."/>
        </authorList>
    </citation>
    <scope>NUCLEOTIDE SEQUENCE [LARGE SCALE GENOMIC DNA]</scope>
    <source>
        <strain evidence="4 5">CGMCC 4.5593</strain>
    </source>
</reference>
<organism evidence="4 5">
    <name type="scientific">Asanoa hainanensis</name>
    <dbReference type="NCBI Taxonomy" id="560556"/>
    <lineage>
        <taxon>Bacteria</taxon>
        <taxon>Bacillati</taxon>
        <taxon>Actinomycetota</taxon>
        <taxon>Actinomycetes</taxon>
        <taxon>Micromonosporales</taxon>
        <taxon>Micromonosporaceae</taxon>
        <taxon>Asanoa</taxon>
    </lineage>
</organism>
<feature type="compositionally biased region" description="Pro residues" evidence="1">
    <location>
        <begin position="1"/>
        <end position="11"/>
    </location>
</feature>
<keyword evidence="2" id="KW-0812">Transmembrane</keyword>
<accession>A0A239N5L0</accession>
<protein>
    <recommendedName>
        <fullName evidence="3">FtsX extracellular domain-containing protein</fullName>
    </recommendedName>
</protein>
<evidence type="ECO:0000259" key="3">
    <source>
        <dbReference type="Pfam" id="PF18075"/>
    </source>
</evidence>
<keyword evidence="2" id="KW-0472">Membrane</keyword>
<name>A0A239N5L0_9ACTN</name>
<feature type="domain" description="FtsX extracellular" evidence="3">
    <location>
        <begin position="62"/>
        <end position="151"/>
    </location>
</feature>